<comment type="caution">
    <text evidence="2">The sequence shown here is derived from an EMBL/GenBank/DDBJ whole genome shotgun (WGS) entry which is preliminary data.</text>
</comment>
<gene>
    <name evidence="2" type="ORF">TcWFU_001555</name>
</gene>
<feature type="region of interest" description="Disordered" evidence="1">
    <location>
        <begin position="58"/>
        <end position="77"/>
    </location>
</feature>
<protein>
    <recommendedName>
        <fullName evidence="4">RRM domain-containing protein</fullName>
    </recommendedName>
</protein>
<accession>A0ABR4QNZ7</accession>
<evidence type="ECO:0000313" key="2">
    <source>
        <dbReference type="EMBL" id="KAL5111405.1"/>
    </source>
</evidence>
<dbReference type="InterPro" id="IPR012677">
    <property type="entry name" value="Nucleotide-bd_a/b_plait_sf"/>
</dbReference>
<sequence>MTDCDIVRNRKTDELRGFAFVTFRKEVHGSHELVDCLHLTKGGPVNVRPCKIKAKEGKINVPSNTSHPTSGHEGSYP</sequence>
<organism evidence="2 3">
    <name type="scientific">Taenia crassiceps</name>
    <dbReference type="NCBI Taxonomy" id="6207"/>
    <lineage>
        <taxon>Eukaryota</taxon>
        <taxon>Metazoa</taxon>
        <taxon>Spiralia</taxon>
        <taxon>Lophotrochozoa</taxon>
        <taxon>Platyhelminthes</taxon>
        <taxon>Cestoda</taxon>
        <taxon>Eucestoda</taxon>
        <taxon>Cyclophyllidea</taxon>
        <taxon>Taeniidae</taxon>
        <taxon>Taenia</taxon>
    </lineage>
</organism>
<proteinExistence type="predicted"/>
<dbReference type="SUPFAM" id="SSF54928">
    <property type="entry name" value="RNA-binding domain, RBD"/>
    <property type="match status" value="1"/>
</dbReference>
<evidence type="ECO:0000313" key="3">
    <source>
        <dbReference type="Proteomes" id="UP001651158"/>
    </source>
</evidence>
<name>A0ABR4QNZ7_9CEST</name>
<dbReference type="Gene3D" id="3.30.70.330">
    <property type="match status" value="1"/>
</dbReference>
<reference evidence="2 3" key="1">
    <citation type="journal article" date="2022" name="Front. Cell. Infect. Microbiol.">
        <title>The Genomes of Two Strains of Taenia crassiceps the Animal Model for the Study of Human Cysticercosis.</title>
        <authorList>
            <person name="Bobes R.J."/>
            <person name="Estrada K."/>
            <person name="Rios-Valencia D.G."/>
            <person name="Calderon-Gallegos A."/>
            <person name="de la Torre P."/>
            <person name="Carrero J.C."/>
            <person name="Sanchez-Flores A."/>
            <person name="Laclette J.P."/>
        </authorList>
    </citation>
    <scope>NUCLEOTIDE SEQUENCE [LARGE SCALE GENOMIC DNA]</scope>
    <source>
        <strain evidence="2">WFUcys</strain>
    </source>
</reference>
<dbReference type="InterPro" id="IPR035979">
    <property type="entry name" value="RBD_domain_sf"/>
</dbReference>
<keyword evidence="3" id="KW-1185">Reference proteome</keyword>
<dbReference type="EMBL" id="JAKROA010000001">
    <property type="protein sequence ID" value="KAL5111405.1"/>
    <property type="molecule type" value="Genomic_DNA"/>
</dbReference>
<evidence type="ECO:0008006" key="4">
    <source>
        <dbReference type="Google" id="ProtNLM"/>
    </source>
</evidence>
<evidence type="ECO:0000256" key="1">
    <source>
        <dbReference type="SAM" id="MobiDB-lite"/>
    </source>
</evidence>
<dbReference type="Proteomes" id="UP001651158">
    <property type="component" value="Unassembled WGS sequence"/>
</dbReference>